<proteinExistence type="inferred from homology"/>
<dbReference type="CTD" id="11202"/>
<keyword evidence="5" id="KW-1015">Disulfide bond</keyword>
<dbReference type="FunFam" id="2.40.10.10:FF:000010">
    <property type="entry name" value="Kallikrein related peptidase 11"/>
    <property type="match status" value="1"/>
</dbReference>
<dbReference type="SUPFAM" id="SSF50494">
    <property type="entry name" value="Trypsin-like serine proteases"/>
    <property type="match status" value="1"/>
</dbReference>
<reference evidence="8" key="1">
    <citation type="submission" date="2025-08" db="UniProtKB">
        <authorList>
            <consortium name="RefSeq"/>
        </authorList>
    </citation>
    <scope>IDENTIFICATION</scope>
    <source>
        <tissue evidence="8">Muscle</tissue>
    </source>
</reference>
<organism evidence="7 8">
    <name type="scientific">Physeter macrocephalus</name>
    <name type="common">Sperm whale</name>
    <name type="synonym">Physeter catodon</name>
    <dbReference type="NCBI Taxonomy" id="9755"/>
    <lineage>
        <taxon>Eukaryota</taxon>
        <taxon>Metazoa</taxon>
        <taxon>Chordata</taxon>
        <taxon>Craniata</taxon>
        <taxon>Vertebrata</taxon>
        <taxon>Euteleostomi</taxon>
        <taxon>Mammalia</taxon>
        <taxon>Eutheria</taxon>
        <taxon>Laurasiatheria</taxon>
        <taxon>Artiodactyla</taxon>
        <taxon>Whippomorpha</taxon>
        <taxon>Cetacea</taxon>
        <taxon>Odontoceti</taxon>
        <taxon>Physeteridae</taxon>
        <taxon>Physeter</taxon>
    </lineage>
</organism>
<dbReference type="Gene3D" id="2.40.10.10">
    <property type="entry name" value="Trypsin-like serine proteases"/>
    <property type="match status" value="2"/>
</dbReference>
<dbReference type="PROSITE" id="PS50240">
    <property type="entry name" value="TRYPSIN_DOM"/>
    <property type="match status" value="1"/>
</dbReference>
<keyword evidence="7" id="KW-1185">Reference proteome</keyword>
<dbReference type="OrthoDB" id="546450at2759"/>
<dbReference type="KEGG" id="pcad:102985790"/>
<dbReference type="RefSeq" id="XP_054935196.1">
    <property type="nucleotide sequence ID" value="XM_055079221.1"/>
</dbReference>
<comment type="similarity">
    <text evidence="1">Belongs to the peptidase S1 family. Snake venom subfamily.</text>
</comment>
<feature type="domain" description="Peptidase S1" evidence="6">
    <location>
        <begin position="1"/>
        <end position="181"/>
    </location>
</feature>
<evidence type="ECO:0000256" key="2">
    <source>
        <dbReference type="ARBA" id="ARBA00022670"/>
    </source>
</evidence>
<keyword evidence="3" id="KW-0378">Hydrolase</keyword>
<accession>A0A9W2W7I3</accession>
<dbReference type="Proteomes" id="UP000248484">
    <property type="component" value="Chromosome 17"/>
</dbReference>
<dbReference type="PANTHER" id="PTHR24271:SF62">
    <property type="entry name" value="KALLIKREIN-8"/>
    <property type="match status" value="1"/>
</dbReference>
<evidence type="ECO:0000256" key="1">
    <source>
        <dbReference type="ARBA" id="ARBA00009228"/>
    </source>
</evidence>
<dbReference type="GO" id="GO:0004252">
    <property type="term" value="F:serine-type endopeptidase activity"/>
    <property type="evidence" value="ECO:0007669"/>
    <property type="project" value="InterPro"/>
</dbReference>
<evidence type="ECO:0000256" key="5">
    <source>
        <dbReference type="ARBA" id="ARBA00023157"/>
    </source>
</evidence>
<dbReference type="InterPro" id="IPR043504">
    <property type="entry name" value="Peptidase_S1_PA_chymotrypsin"/>
</dbReference>
<dbReference type="PANTHER" id="PTHR24271">
    <property type="entry name" value="KALLIKREIN-RELATED"/>
    <property type="match status" value="1"/>
</dbReference>
<sequence length="190" mass="20531">MRKYTVRLGNHSLQNEDGSEQETAVAQSIPHPCYNSSNEDPNHDLMLIRLCGRASLGPKVKPINLADHCPQVGQKCTISSWSSVPSPQENFPDTLSCAEVKIIPQKRCEDTYPGQVTDSTVCAHESSGADTCQGDSRGSLVCGGVLQDITSWGSDLDGRPETSGVYTNICHYLGWTKKTMGSKGGSQDEL</sequence>
<dbReference type="InterPro" id="IPR009003">
    <property type="entry name" value="Peptidase_S1_PA"/>
</dbReference>
<name>A0A9W2W7I3_PHYMC</name>
<dbReference type="GO" id="GO:0006508">
    <property type="term" value="P:proteolysis"/>
    <property type="evidence" value="ECO:0007669"/>
    <property type="project" value="UniProtKB-KW"/>
</dbReference>
<dbReference type="GeneID" id="102985790"/>
<keyword evidence="4" id="KW-0720">Serine protease</keyword>
<evidence type="ECO:0000256" key="3">
    <source>
        <dbReference type="ARBA" id="ARBA00022801"/>
    </source>
</evidence>
<dbReference type="SMART" id="SM00020">
    <property type="entry name" value="Tryp_SPc"/>
    <property type="match status" value="1"/>
</dbReference>
<gene>
    <name evidence="8" type="primary">KLK8</name>
</gene>
<evidence type="ECO:0000259" key="6">
    <source>
        <dbReference type="PROSITE" id="PS50240"/>
    </source>
</evidence>
<dbReference type="GO" id="GO:0030141">
    <property type="term" value="C:secretory granule"/>
    <property type="evidence" value="ECO:0007669"/>
    <property type="project" value="TreeGrafter"/>
</dbReference>
<protein>
    <submittedName>
        <fullName evidence="8">Kallikrein-8</fullName>
    </submittedName>
</protein>
<evidence type="ECO:0000313" key="7">
    <source>
        <dbReference type="Proteomes" id="UP000248484"/>
    </source>
</evidence>
<dbReference type="Pfam" id="PF00089">
    <property type="entry name" value="Trypsin"/>
    <property type="match status" value="1"/>
</dbReference>
<keyword evidence="2" id="KW-0645">Protease</keyword>
<evidence type="ECO:0000313" key="8">
    <source>
        <dbReference type="RefSeq" id="XP_054935196.1"/>
    </source>
</evidence>
<dbReference type="CDD" id="cd00190">
    <property type="entry name" value="Tryp_SPc"/>
    <property type="match status" value="1"/>
</dbReference>
<dbReference type="GO" id="GO:0048812">
    <property type="term" value="P:neuron projection morphogenesis"/>
    <property type="evidence" value="ECO:0007669"/>
    <property type="project" value="TreeGrafter"/>
</dbReference>
<evidence type="ECO:0000256" key="4">
    <source>
        <dbReference type="ARBA" id="ARBA00022825"/>
    </source>
</evidence>
<dbReference type="GO" id="GO:0007613">
    <property type="term" value="P:memory"/>
    <property type="evidence" value="ECO:0007669"/>
    <property type="project" value="TreeGrafter"/>
</dbReference>
<dbReference type="InterPro" id="IPR001254">
    <property type="entry name" value="Trypsin_dom"/>
</dbReference>
<dbReference type="AlphaFoldDB" id="A0A9W2W7I3"/>